<evidence type="ECO:0000259" key="3">
    <source>
        <dbReference type="SMART" id="SM00822"/>
    </source>
</evidence>
<dbReference type="PROSITE" id="PS00061">
    <property type="entry name" value="ADH_SHORT"/>
    <property type="match status" value="1"/>
</dbReference>
<protein>
    <submittedName>
        <fullName evidence="4">SDR family NAD(P)-dependent oxidoreductase</fullName>
    </submittedName>
</protein>
<evidence type="ECO:0000256" key="1">
    <source>
        <dbReference type="ARBA" id="ARBA00006484"/>
    </source>
</evidence>
<dbReference type="PRINTS" id="PR00080">
    <property type="entry name" value="SDRFAMILY"/>
</dbReference>
<keyword evidence="5" id="KW-1185">Reference proteome</keyword>
<dbReference type="InterPro" id="IPR020904">
    <property type="entry name" value="Sc_DH/Rdtase_CS"/>
</dbReference>
<evidence type="ECO:0000313" key="5">
    <source>
        <dbReference type="Proteomes" id="UP001458415"/>
    </source>
</evidence>
<accession>A0ABV1VUQ2</accession>
<dbReference type="Proteomes" id="UP001458415">
    <property type="component" value="Unassembled WGS sequence"/>
</dbReference>
<reference evidence="4 5" key="1">
    <citation type="submission" date="2024-06" db="EMBL/GenBank/DDBJ databases">
        <title>The Natural Products Discovery Center: Release of the First 8490 Sequenced Strains for Exploring Actinobacteria Biosynthetic Diversity.</title>
        <authorList>
            <person name="Kalkreuter E."/>
            <person name="Kautsar S.A."/>
            <person name="Yang D."/>
            <person name="Bader C.D."/>
            <person name="Teijaro C.N."/>
            <person name="Fluegel L."/>
            <person name="Davis C.M."/>
            <person name="Simpson J.R."/>
            <person name="Lauterbach L."/>
            <person name="Steele A.D."/>
            <person name="Gui C."/>
            <person name="Meng S."/>
            <person name="Li G."/>
            <person name="Viehrig K."/>
            <person name="Ye F."/>
            <person name="Su P."/>
            <person name="Kiefer A.F."/>
            <person name="Nichols A."/>
            <person name="Cepeda A.J."/>
            <person name="Yan W."/>
            <person name="Fan B."/>
            <person name="Jiang Y."/>
            <person name="Adhikari A."/>
            <person name="Zheng C.-J."/>
            <person name="Schuster L."/>
            <person name="Cowan T.M."/>
            <person name="Smanski M.J."/>
            <person name="Chevrette M.G."/>
            <person name="De Carvalho L.P.S."/>
            <person name="Shen B."/>
        </authorList>
    </citation>
    <scope>NUCLEOTIDE SEQUENCE [LARGE SCALE GENOMIC DNA]</scope>
    <source>
        <strain evidence="4 5">NPDC000634</strain>
    </source>
</reference>
<dbReference type="InterPro" id="IPR036291">
    <property type="entry name" value="NAD(P)-bd_dom_sf"/>
</dbReference>
<dbReference type="InterPro" id="IPR057326">
    <property type="entry name" value="KR_dom"/>
</dbReference>
<dbReference type="Pfam" id="PF00106">
    <property type="entry name" value="adh_short"/>
    <property type="match status" value="1"/>
</dbReference>
<proteinExistence type="inferred from homology"/>
<dbReference type="PANTHER" id="PTHR42760:SF129">
    <property type="entry name" value="OXIDOREDUCTASE"/>
    <property type="match status" value="1"/>
</dbReference>
<dbReference type="PANTHER" id="PTHR42760">
    <property type="entry name" value="SHORT-CHAIN DEHYDROGENASES/REDUCTASES FAMILY MEMBER"/>
    <property type="match status" value="1"/>
</dbReference>
<dbReference type="RefSeq" id="WP_208640558.1">
    <property type="nucleotide sequence ID" value="NZ_MUBM01000030.1"/>
</dbReference>
<comment type="caution">
    <text evidence="4">The sequence shown here is derived from an EMBL/GenBank/DDBJ whole genome shotgun (WGS) entry which is preliminary data.</text>
</comment>
<dbReference type="InterPro" id="IPR002347">
    <property type="entry name" value="SDR_fam"/>
</dbReference>
<dbReference type="SUPFAM" id="SSF51735">
    <property type="entry name" value="NAD(P)-binding Rossmann-fold domains"/>
    <property type="match status" value="1"/>
</dbReference>
<evidence type="ECO:0000256" key="2">
    <source>
        <dbReference type="RuleBase" id="RU000363"/>
    </source>
</evidence>
<feature type="domain" description="Ketoreductase" evidence="3">
    <location>
        <begin position="9"/>
        <end position="171"/>
    </location>
</feature>
<gene>
    <name evidence="4" type="ORF">ABT317_00990</name>
</gene>
<dbReference type="EMBL" id="JBEPCU010000005">
    <property type="protein sequence ID" value="MER6975670.1"/>
    <property type="molecule type" value="Genomic_DNA"/>
</dbReference>
<sequence length="231" mass="23772">MMAVAPANRTAVVTGGASGIGAACADRLRKEGVRVLTLDRASSADLVVDITDAAAVAAAAAETGPVDVLVNSAGIVGPSLSFLETSLDDWRRVIEVNLFGTVNCMQAFVPDMVERGWGRVVNIASVAGKEGNPSMSVYSASKGATITLTKAVGKELATTGVIVNAVAPGNILTPMSADTPPDVLERYISLIPMARRGQASEVAELVAWLASEKVTFSTGSVYDISGGRATY</sequence>
<organism evidence="4 5">
    <name type="scientific">Streptomyces carpinensis</name>
    <dbReference type="NCBI Taxonomy" id="66369"/>
    <lineage>
        <taxon>Bacteria</taxon>
        <taxon>Bacillati</taxon>
        <taxon>Actinomycetota</taxon>
        <taxon>Actinomycetes</taxon>
        <taxon>Kitasatosporales</taxon>
        <taxon>Streptomycetaceae</taxon>
        <taxon>Streptomyces</taxon>
    </lineage>
</organism>
<dbReference type="SMART" id="SM00822">
    <property type="entry name" value="PKS_KR"/>
    <property type="match status" value="1"/>
</dbReference>
<dbReference type="PRINTS" id="PR00081">
    <property type="entry name" value="GDHRDH"/>
</dbReference>
<dbReference type="Gene3D" id="3.40.50.720">
    <property type="entry name" value="NAD(P)-binding Rossmann-like Domain"/>
    <property type="match status" value="1"/>
</dbReference>
<evidence type="ECO:0000313" key="4">
    <source>
        <dbReference type="EMBL" id="MER6975670.1"/>
    </source>
</evidence>
<comment type="similarity">
    <text evidence="1 2">Belongs to the short-chain dehydrogenases/reductases (SDR) family.</text>
</comment>
<name>A0ABV1VUQ2_9ACTN</name>